<dbReference type="InterPro" id="IPR009057">
    <property type="entry name" value="Homeodomain-like_sf"/>
</dbReference>
<evidence type="ECO:0000259" key="5">
    <source>
        <dbReference type="PROSITE" id="PS51294"/>
    </source>
</evidence>
<keyword evidence="1" id="KW-0677">Repeat</keyword>
<dbReference type="VEuPathDB" id="MicrosporidiaDB:SLOPH_1373"/>
<dbReference type="CDD" id="cd00167">
    <property type="entry name" value="SANT"/>
    <property type="match status" value="2"/>
</dbReference>
<evidence type="ECO:0000256" key="3">
    <source>
        <dbReference type="SAM" id="MobiDB-lite"/>
    </source>
</evidence>
<dbReference type="HOGENOM" id="CLU_834634_0_0_1"/>
<feature type="domain" description="Myb-like" evidence="4">
    <location>
        <begin position="60"/>
        <end position="111"/>
    </location>
</feature>
<comment type="caution">
    <text evidence="6">The sequence shown here is derived from an EMBL/GenBank/DDBJ whole genome shotgun (WGS) entry which is preliminary data.</text>
</comment>
<dbReference type="Gene3D" id="1.10.10.60">
    <property type="entry name" value="Homeodomain-like"/>
    <property type="match status" value="2"/>
</dbReference>
<dbReference type="PANTHER" id="PTHR45614:SF25">
    <property type="entry name" value="MYB PROTEIN"/>
    <property type="match status" value="1"/>
</dbReference>
<keyword evidence="7" id="KW-1185">Reference proteome</keyword>
<dbReference type="GO" id="GO:0000981">
    <property type="term" value="F:DNA-binding transcription factor activity, RNA polymerase II-specific"/>
    <property type="evidence" value="ECO:0007669"/>
    <property type="project" value="TreeGrafter"/>
</dbReference>
<feature type="region of interest" description="Disordered" evidence="3">
    <location>
        <begin position="292"/>
        <end position="316"/>
    </location>
</feature>
<dbReference type="SUPFAM" id="SSF46689">
    <property type="entry name" value="Homeodomain-like"/>
    <property type="match status" value="1"/>
</dbReference>
<dbReference type="OrthoDB" id="2143914at2759"/>
<proteinExistence type="predicted"/>
<evidence type="ECO:0000259" key="4">
    <source>
        <dbReference type="PROSITE" id="PS50090"/>
    </source>
</evidence>
<keyword evidence="2 6" id="KW-0238">DNA-binding</keyword>
<reference evidence="7" key="1">
    <citation type="journal article" date="2013" name="PLoS Genet.">
        <title>The genome of Spraguea lophii and the basis of host-microsporidian interactions.</title>
        <authorList>
            <person name="Campbell S.E."/>
            <person name="Williams T.A."/>
            <person name="Yousuf A."/>
            <person name="Soanes D.M."/>
            <person name="Paszkiewicz K.H."/>
            <person name="Williams B.A.P."/>
        </authorList>
    </citation>
    <scope>NUCLEOTIDE SEQUENCE [LARGE SCALE GENOMIC DNA]</scope>
    <source>
        <strain evidence="7">42_110</strain>
    </source>
</reference>
<dbReference type="STRING" id="1358809.S7XJK9"/>
<feature type="domain" description="HTH myb-type" evidence="5">
    <location>
        <begin position="116"/>
        <end position="166"/>
    </location>
</feature>
<evidence type="ECO:0000313" key="6">
    <source>
        <dbReference type="EMBL" id="EPR79199.1"/>
    </source>
</evidence>
<evidence type="ECO:0000313" key="7">
    <source>
        <dbReference type="Proteomes" id="UP000014978"/>
    </source>
</evidence>
<dbReference type="FunFam" id="1.10.10.60:FF:000010">
    <property type="entry name" value="Transcriptional activator Myb isoform A"/>
    <property type="match status" value="1"/>
</dbReference>
<evidence type="ECO:0000256" key="2">
    <source>
        <dbReference type="ARBA" id="ARBA00023125"/>
    </source>
</evidence>
<dbReference type="InterPro" id="IPR017930">
    <property type="entry name" value="Myb_dom"/>
</dbReference>
<dbReference type="GO" id="GO:0005634">
    <property type="term" value="C:nucleus"/>
    <property type="evidence" value="ECO:0007669"/>
    <property type="project" value="TreeGrafter"/>
</dbReference>
<feature type="region of interest" description="Disordered" evidence="3">
    <location>
        <begin position="1"/>
        <end position="20"/>
    </location>
</feature>
<organism evidence="6 7">
    <name type="scientific">Spraguea lophii (strain 42_110)</name>
    <name type="common">Microsporidian parasite</name>
    <dbReference type="NCBI Taxonomy" id="1358809"/>
    <lineage>
        <taxon>Eukaryota</taxon>
        <taxon>Fungi</taxon>
        <taxon>Fungi incertae sedis</taxon>
        <taxon>Microsporidia</taxon>
        <taxon>Spragueidae</taxon>
        <taxon>Spraguea</taxon>
    </lineage>
</organism>
<accession>S7XJK9</accession>
<dbReference type="PROSITE" id="PS51294">
    <property type="entry name" value="HTH_MYB"/>
    <property type="match status" value="2"/>
</dbReference>
<dbReference type="InParanoid" id="S7XJK9"/>
<dbReference type="EMBL" id="ATCN01000356">
    <property type="protein sequence ID" value="EPR79199.1"/>
    <property type="molecule type" value="Genomic_DNA"/>
</dbReference>
<name>S7XJK9_SPRLO</name>
<protein>
    <submittedName>
        <fullName evidence="6">Myb-like DNA-binding domain containing protein</fullName>
    </submittedName>
</protein>
<feature type="compositionally biased region" description="Basic and acidic residues" evidence="3">
    <location>
        <begin position="293"/>
        <end position="313"/>
    </location>
</feature>
<evidence type="ECO:0000256" key="1">
    <source>
        <dbReference type="ARBA" id="ARBA00022737"/>
    </source>
</evidence>
<dbReference type="PROSITE" id="PS50090">
    <property type="entry name" value="MYB_LIKE"/>
    <property type="match status" value="2"/>
</dbReference>
<gene>
    <name evidence="6" type="ORF">SLOPH_1373</name>
</gene>
<dbReference type="InterPro" id="IPR050560">
    <property type="entry name" value="MYB_TF"/>
</dbReference>
<feature type="domain" description="HTH myb-type" evidence="5">
    <location>
        <begin position="60"/>
        <end position="115"/>
    </location>
</feature>
<dbReference type="SMART" id="SM00717">
    <property type="entry name" value="SANT"/>
    <property type="match status" value="2"/>
</dbReference>
<dbReference type="InterPro" id="IPR001005">
    <property type="entry name" value="SANT/Myb"/>
</dbReference>
<sequence length="333" mass="39206">MFFDNSNIKSEDEENSISTHDEGRMNRKWNIEMCDEMNNTENINNNYENVLKMKNEKKHGPTYIKGPWTHDEDNKLRTLVSLYSGKNWSDIGRLMGTRIGKQCRERWHNHLNPGINKQPFSLEENIMIYKLHDIFGNKWSEISKYLPGRTDNSIKNQWNSSLQKEYIRKRSMSAVSNKDIVKIVEKLYYNNENTQPTNPNPVQPEFNHHKPHLPKPSTKPYNLKNLNTLAYHASIQRIPIRKSIDGSNLFQRKTPQPSFQPYTNNKKSIFQFQPVPMNTKFGQQHKVFFNDTQKNETKEPSSEIEKENKHFDSWSEDEENLKNILTDIASSKS</sequence>
<dbReference type="PANTHER" id="PTHR45614">
    <property type="entry name" value="MYB PROTEIN-RELATED"/>
    <property type="match status" value="1"/>
</dbReference>
<feature type="domain" description="Myb-like" evidence="4">
    <location>
        <begin position="112"/>
        <end position="162"/>
    </location>
</feature>
<dbReference type="GO" id="GO:0000978">
    <property type="term" value="F:RNA polymerase II cis-regulatory region sequence-specific DNA binding"/>
    <property type="evidence" value="ECO:0007669"/>
    <property type="project" value="TreeGrafter"/>
</dbReference>
<dbReference type="Proteomes" id="UP000014978">
    <property type="component" value="Unassembled WGS sequence"/>
</dbReference>
<dbReference type="AlphaFoldDB" id="S7XJK9"/>
<dbReference type="Pfam" id="PF13921">
    <property type="entry name" value="Myb_DNA-bind_6"/>
    <property type="match status" value="1"/>
</dbReference>